<proteinExistence type="predicted"/>
<protein>
    <submittedName>
        <fullName evidence="1">Polyketide cyclase</fullName>
    </submittedName>
</protein>
<evidence type="ECO:0000313" key="1">
    <source>
        <dbReference type="EMBL" id="PCC39407.1"/>
    </source>
</evidence>
<gene>
    <name evidence="1" type="ORF">CIK66_09110</name>
</gene>
<accession>A0A2A3YJC6</accession>
<evidence type="ECO:0000313" key="2">
    <source>
        <dbReference type="Proteomes" id="UP000218598"/>
    </source>
</evidence>
<dbReference type="AlphaFoldDB" id="A0A2A3YJC6"/>
<dbReference type="Gene3D" id="3.30.530.20">
    <property type="match status" value="1"/>
</dbReference>
<dbReference type="RefSeq" id="WP_096197067.1">
    <property type="nucleotide sequence ID" value="NZ_BAAAIQ010000055.1"/>
</dbReference>
<name>A0A2A3YJC6_9MICO</name>
<dbReference type="InterPro" id="IPR023393">
    <property type="entry name" value="START-like_dom_sf"/>
</dbReference>
<sequence length="167" mass="18682">MRDDATHAASDDVPDEIVRSIHIKATAEVVFAIVREPGWFINDGEYRKHDVQTAGGISRVVDPVYGTFSISAMAHEPPYRVGFRWLGGGMGEISDASNTVEFTIDPAGSSRDDEVRLTVRERGFARLSEDASVRRRNYEENSKGWEQELELARTLAEKRSPAVKRTD</sequence>
<keyword evidence="2" id="KW-1185">Reference proteome</keyword>
<dbReference type="SUPFAM" id="SSF55961">
    <property type="entry name" value="Bet v1-like"/>
    <property type="match status" value="1"/>
</dbReference>
<organism evidence="1 2">
    <name type="scientific">Brachybacterium alimentarium</name>
    <dbReference type="NCBI Taxonomy" id="47845"/>
    <lineage>
        <taxon>Bacteria</taxon>
        <taxon>Bacillati</taxon>
        <taxon>Actinomycetota</taxon>
        <taxon>Actinomycetes</taxon>
        <taxon>Micrococcales</taxon>
        <taxon>Dermabacteraceae</taxon>
        <taxon>Brachybacterium</taxon>
    </lineage>
</organism>
<dbReference type="EMBL" id="NRGR01000015">
    <property type="protein sequence ID" value="PCC39407.1"/>
    <property type="molecule type" value="Genomic_DNA"/>
</dbReference>
<dbReference type="Proteomes" id="UP000218598">
    <property type="component" value="Unassembled WGS sequence"/>
</dbReference>
<dbReference type="OrthoDB" id="8117292at2"/>
<comment type="caution">
    <text evidence="1">The sequence shown here is derived from an EMBL/GenBank/DDBJ whole genome shotgun (WGS) entry which is preliminary data.</text>
</comment>
<reference evidence="1 2" key="1">
    <citation type="journal article" date="2017" name="Elife">
        <title>Extensive horizontal gene transfer in cheese-associated bacteria.</title>
        <authorList>
            <person name="Bonham K.S."/>
            <person name="Wolfe B.E."/>
            <person name="Dutton R.J."/>
        </authorList>
    </citation>
    <scope>NUCLEOTIDE SEQUENCE [LARGE SCALE GENOMIC DNA]</scope>
    <source>
        <strain evidence="1 2">341_9</strain>
    </source>
</reference>